<keyword evidence="1" id="KW-0812">Transmembrane</keyword>
<feature type="transmembrane region" description="Helical" evidence="1">
    <location>
        <begin position="20"/>
        <end position="39"/>
    </location>
</feature>
<dbReference type="EMBL" id="WHUW01000001">
    <property type="protein sequence ID" value="KAF8452200.1"/>
    <property type="molecule type" value="Genomic_DNA"/>
</dbReference>
<organism evidence="2 3">
    <name type="scientific">Boletus edulis BED1</name>
    <dbReference type="NCBI Taxonomy" id="1328754"/>
    <lineage>
        <taxon>Eukaryota</taxon>
        <taxon>Fungi</taxon>
        <taxon>Dikarya</taxon>
        <taxon>Basidiomycota</taxon>
        <taxon>Agaricomycotina</taxon>
        <taxon>Agaricomycetes</taxon>
        <taxon>Agaricomycetidae</taxon>
        <taxon>Boletales</taxon>
        <taxon>Boletineae</taxon>
        <taxon>Boletaceae</taxon>
        <taxon>Boletoideae</taxon>
        <taxon>Boletus</taxon>
    </lineage>
</organism>
<sequence>MRSFSVHLHPMCCLLSFLPIRYHILWAIAMCCIMILVQVSETRNQARLNPGRAEEDLPQWRSHFSSVTSFSPTTFENVRPSNHLVLCSRHSGASVILSTGFLSVRRITISGYN</sequence>
<reference evidence="2" key="2">
    <citation type="journal article" date="2020" name="Nat. Commun.">
        <title>Large-scale genome sequencing of mycorrhizal fungi provides insights into the early evolution of symbiotic traits.</title>
        <authorList>
            <person name="Miyauchi S."/>
            <person name="Kiss E."/>
            <person name="Kuo A."/>
            <person name="Drula E."/>
            <person name="Kohler A."/>
            <person name="Sanchez-Garcia M."/>
            <person name="Morin E."/>
            <person name="Andreopoulos B."/>
            <person name="Barry K.W."/>
            <person name="Bonito G."/>
            <person name="Buee M."/>
            <person name="Carver A."/>
            <person name="Chen C."/>
            <person name="Cichocki N."/>
            <person name="Clum A."/>
            <person name="Culley D."/>
            <person name="Crous P.W."/>
            <person name="Fauchery L."/>
            <person name="Girlanda M."/>
            <person name="Hayes R.D."/>
            <person name="Keri Z."/>
            <person name="LaButti K."/>
            <person name="Lipzen A."/>
            <person name="Lombard V."/>
            <person name="Magnuson J."/>
            <person name="Maillard F."/>
            <person name="Murat C."/>
            <person name="Nolan M."/>
            <person name="Ohm R.A."/>
            <person name="Pangilinan J."/>
            <person name="Pereira M.F."/>
            <person name="Perotto S."/>
            <person name="Peter M."/>
            <person name="Pfister S."/>
            <person name="Riley R."/>
            <person name="Sitrit Y."/>
            <person name="Stielow J.B."/>
            <person name="Szollosi G."/>
            <person name="Zifcakova L."/>
            <person name="Stursova M."/>
            <person name="Spatafora J.W."/>
            <person name="Tedersoo L."/>
            <person name="Vaario L.M."/>
            <person name="Yamada A."/>
            <person name="Yan M."/>
            <person name="Wang P."/>
            <person name="Xu J."/>
            <person name="Bruns T."/>
            <person name="Baldrian P."/>
            <person name="Vilgalys R."/>
            <person name="Dunand C."/>
            <person name="Henrissat B."/>
            <person name="Grigoriev I.V."/>
            <person name="Hibbett D."/>
            <person name="Nagy L.G."/>
            <person name="Martin F.M."/>
        </authorList>
    </citation>
    <scope>NUCLEOTIDE SEQUENCE</scope>
    <source>
        <strain evidence="2">BED1</strain>
    </source>
</reference>
<proteinExistence type="predicted"/>
<protein>
    <submittedName>
        <fullName evidence="2">Uncharacterized protein</fullName>
    </submittedName>
</protein>
<reference evidence="2" key="1">
    <citation type="submission" date="2019-10" db="EMBL/GenBank/DDBJ databases">
        <authorList>
            <consortium name="DOE Joint Genome Institute"/>
            <person name="Kuo A."/>
            <person name="Miyauchi S."/>
            <person name="Kiss E."/>
            <person name="Drula E."/>
            <person name="Kohler A."/>
            <person name="Sanchez-Garcia M."/>
            <person name="Andreopoulos B."/>
            <person name="Barry K.W."/>
            <person name="Bonito G."/>
            <person name="Buee M."/>
            <person name="Carver A."/>
            <person name="Chen C."/>
            <person name="Cichocki N."/>
            <person name="Clum A."/>
            <person name="Culley D."/>
            <person name="Crous P.W."/>
            <person name="Fauchery L."/>
            <person name="Girlanda M."/>
            <person name="Hayes R."/>
            <person name="Keri Z."/>
            <person name="LaButti K."/>
            <person name="Lipzen A."/>
            <person name="Lombard V."/>
            <person name="Magnuson J."/>
            <person name="Maillard F."/>
            <person name="Morin E."/>
            <person name="Murat C."/>
            <person name="Nolan M."/>
            <person name="Ohm R."/>
            <person name="Pangilinan J."/>
            <person name="Pereira M."/>
            <person name="Perotto S."/>
            <person name="Peter M."/>
            <person name="Riley R."/>
            <person name="Sitrit Y."/>
            <person name="Stielow B."/>
            <person name="Szollosi G."/>
            <person name="Zifcakova L."/>
            <person name="Stursova M."/>
            <person name="Spatafora J.W."/>
            <person name="Tedersoo L."/>
            <person name="Vaario L.-M."/>
            <person name="Yamada A."/>
            <person name="Yan M."/>
            <person name="Wang P."/>
            <person name="Xu J."/>
            <person name="Bruns T."/>
            <person name="Baldrian P."/>
            <person name="Vilgalys R."/>
            <person name="Henrissat B."/>
            <person name="Grigoriev I.V."/>
            <person name="Hibbett D."/>
            <person name="Nagy L.G."/>
            <person name="Martin F.M."/>
        </authorList>
    </citation>
    <scope>NUCLEOTIDE SEQUENCE</scope>
    <source>
        <strain evidence="2">BED1</strain>
    </source>
</reference>
<keyword evidence="1" id="KW-0472">Membrane</keyword>
<keyword evidence="1" id="KW-1133">Transmembrane helix</keyword>
<name>A0AAD4GLA7_BOLED</name>
<keyword evidence="3" id="KW-1185">Reference proteome</keyword>
<dbReference type="AlphaFoldDB" id="A0AAD4GLA7"/>
<evidence type="ECO:0000313" key="3">
    <source>
        <dbReference type="Proteomes" id="UP001194468"/>
    </source>
</evidence>
<evidence type="ECO:0000256" key="1">
    <source>
        <dbReference type="SAM" id="Phobius"/>
    </source>
</evidence>
<comment type="caution">
    <text evidence="2">The sequence shown here is derived from an EMBL/GenBank/DDBJ whole genome shotgun (WGS) entry which is preliminary data.</text>
</comment>
<gene>
    <name evidence="2" type="ORF">L210DRAFT_209093</name>
</gene>
<evidence type="ECO:0000313" key="2">
    <source>
        <dbReference type="EMBL" id="KAF8452200.1"/>
    </source>
</evidence>
<dbReference type="Proteomes" id="UP001194468">
    <property type="component" value="Unassembled WGS sequence"/>
</dbReference>
<accession>A0AAD4GLA7</accession>